<keyword evidence="5 17" id="KW-0812">Transmembrane</keyword>
<dbReference type="Pfam" id="PF07714">
    <property type="entry name" value="PK_Tyr_Ser-Thr"/>
    <property type="match status" value="1"/>
</dbReference>
<dbReference type="PROSITE" id="PS50026">
    <property type="entry name" value="EGF_3"/>
    <property type="match status" value="1"/>
</dbReference>
<reference evidence="20 21" key="1">
    <citation type="journal article" date="2018" name="Science">
        <title>The opium poppy genome and morphinan production.</title>
        <authorList>
            <person name="Guo L."/>
            <person name="Winzer T."/>
            <person name="Yang X."/>
            <person name="Li Y."/>
            <person name="Ning Z."/>
            <person name="He Z."/>
            <person name="Teodor R."/>
            <person name="Lu Y."/>
            <person name="Bowser T.A."/>
            <person name="Graham I.A."/>
            <person name="Ye K."/>
        </authorList>
    </citation>
    <scope>NUCLEOTIDE SEQUENCE [LARGE SCALE GENOMIC DNA]</scope>
    <source>
        <strain evidence="21">cv. HN1</strain>
        <tissue evidence="20">Leaves</tissue>
    </source>
</reference>
<evidence type="ECO:0000256" key="1">
    <source>
        <dbReference type="ARBA" id="ARBA00004479"/>
    </source>
</evidence>
<dbReference type="InterPro" id="IPR011009">
    <property type="entry name" value="Kinase-like_dom_sf"/>
</dbReference>
<dbReference type="Gene3D" id="2.10.25.10">
    <property type="entry name" value="Laminin"/>
    <property type="match status" value="1"/>
</dbReference>
<feature type="domain" description="EGF-like" evidence="19">
    <location>
        <begin position="1000"/>
        <end position="1042"/>
    </location>
</feature>
<feature type="compositionally biased region" description="Polar residues" evidence="16">
    <location>
        <begin position="1475"/>
        <end position="1487"/>
    </location>
</feature>
<dbReference type="GO" id="GO:0004674">
    <property type="term" value="F:protein serine/threonine kinase activity"/>
    <property type="evidence" value="ECO:0007669"/>
    <property type="project" value="UniProtKB-KW"/>
</dbReference>
<dbReference type="Pfam" id="PF13947">
    <property type="entry name" value="GUB_WAK_bind"/>
    <property type="match status" value="2"/>
</dbReference>
<organism evidence="20 21">
    <name type="scientific">Papaver somniferum</name>
    <name type="common">Opium poppy</name>
    <dbReference type="NCBI Taxonomy" id="3469"/>
    <lineage>
        <taxon>Eukaryota</taxon>
        <taxon>Viridiplantae</taxon>
        <taxon>Streptophyta</taxon>
        <taxon>Embryophyta</taxon>
        <taxon>Tracheophyta</taxon>
        <taxon>Spermatophyta</taxon>
        <taxon>Magnoliopsida</taxon>
        <taxon>Ranunculales</taxon>
        <taxon>Papaveraceae</taxon>
        <taxon>Papaveroideae</taxon>
        <taxon>Papaver</taxon>
    </lineage>
</organism>
<evidence type="ECO:0000256" key="9">
    <source>
        <dbReference type="ARBA" id="ARBA00022840"/>
    </source>
</evidence>
<dbReference type="InterPro" id="IPR018097">
    <property type="entry name" value="EGF_Ca-bd_CS"/>
</dbReference>
<dbReference type="FunFam" id="3.30.200.20:FF:000043">
    <property type="entry name" value="Wall-associated receptor kinase 2"/>
    <property type="match status" value="2"/>
</dbReference>
<dbReference type="Pfam" id="PF07645">
    <property type="entry name" value="EGF_CA"/>
    <property type="match status" value="2"/>
</dbReference>
<dbReference type="PANTHER" id="PTHR27005:SF283">
    <property type="entry name" value="OS02G0633066 PROTEIN"/>
    <property type="match status" value="1"/>
</dbReference>
<dbReference type="Gene3D" id="3.30.200.20">
    <property type="entry name" value="Phosphorylase Kinase, domain 1"/>
    <property type="match status" value="2"/>
</dbReference>
<keyword evidence="12 14" id="KW-1015">Disulfide bond</keyword>
<protein>
    <recommendedName>
        <fullName evidence="22">Protein kinase domain-containing protein</fullName>
    </recommendedName>
</protein>
<feature type="binding site" evidence="15">
    <location>
        <position position="459"/>
    </location>
    <ligand>
        <name>ATP</name>
        <dbReference type="ChEBI" id="CHEBI:30616"/>
    </ligand>
</feature>
<dbReference type="InterPro" id="IPR001881">
    <property type="entry name" value="EGF-like_Ca-bd_dom"/>
</dbReference>
<keyword evidence="21" id="KW-1185">Reference proteome</keyword>
<evidence type="ECO:0000256" key="7">
    <source>
        <dbReference type="ARBA" id="ARBA00022741"/>
    </source>
</evidence>
<dbReference type="SMART" id="SM00179">
    <property type="entry name" value="EGF_CA"/>
    <property type="match status" value="3"/>
</dbReference>
<evidence type="ECO:0000256" key="14">
    <source>
        <dbReference type="PROSITE-ProRule" id="PRU00076"/>
    </source>
</evidence>
<evidence type="ECO:0000256" key="15">
    <source>
        <dbReference type="PROSITE-ProRule" id="PRU10141"/>
    </source>
</evidence>
<dbReference type="PROSITE" id="PS00107">
    <property type="entry name" value="PROTEIN_KINASE_ATP"/>
    <property type="match status" value="2"/>
</dbReference>
<evidence type="ECO:0000256" key="3">
    <source>
        <dbReference type="ARBA" id="ARBA00022536"/>
    </source>
</evidence>
<dbReference type="OMA" id="NQYFRRH"/>
<dbReference type="Gramene" id="RZC75829">
    <property type="protein sequence ID" value="RZC75829"/>
    <property type="gene ID" value="C5167_001144"/>
</dbReference>
<dbReference type="EMBL" id="CM010723">
    <property type="protein sequence ID" value="RZC75829.1"/>
    <property type="molecule type" value="Genomic_DNA"/>
</dbReference>
<evidence type="ECO:0000256" key="4">
    <source>
        <dbReference type="ARBA" id="ARBA00022679"/>
    </source>
</evidence>
<dbReference type="InterPro" id="IPR001245">
    <property type="entry name" value="Ser-Thr/Tyr_kinase_cat_dom"/>
</dbReference>
<dbReference type="InterPro" id="IPR045274">
    <property type="entry name" value="WAK-like"/>
</dbReference>
<evidence type="ECO:0000256" key="17">
    <source>
        <dbReference type="SAM" id="Phobius"/>
    </source>
</evidence>
<dbReference type="GO" id="GO:0005509">
    <property type="term" value="F:calcium ion binding"/>
    <property type="evidence" value="ECO:0007669"/>
    <property type="project" value="InterPro"/>
</dbReference>
<dbReference type="GO" id="GO:0005886">
    <property type="term" value="C:plasma membrane"/>
    <property type="evidence" value="ECO:0007669"/>
    <property type="project" value="TreeGrafter"/>
</dbReference>
<feature type="transmembrane region" description="Helical" evidence="17">
    <location>
        <begin position="1094"/>
        <end position="1120"/>
    </location>
</feature>
<dbReference type="SMART" id="SM00181">
    <property type="entry name" value="EGF"/>
    <property type="match status" value="4"/>
</dbReference>
<dbReference type="Gene3D" id="1.10.510.10">
    <property type="entry name" value="Transferase(Phosphotransferase) domain 1"/>
    <property type="match status" value="2"/>
</dbReference>
<dbReference type="PROSITE" id="PS01187">
    <property type="entry name" value="EGF_CA"/>
    <property type="match status" value="1"/>
</dbReference>
<dbReference type="InterPro" id="IPR000719">
    <property type="entry name" value="Prot_kinase_dom"/>
</dbReference>
<keyword evidence="2" id="KW-0723">Serine/threonine-protein kinase</keyword>
<accession>A0A4Y7KV73</accession>
<keyword evidence="11 17" id="KW-0472">Membrane</keyword>
<dbReference type="Gene3D" id="2.90.20.10">
    <property type="entry name" value="Plasmodium vivax P25 domain"/>
    <property type="match status" value="1"/>
</dbReference>
<evidence type="ECO:0000256" key="12">
    <source>
        <dbReference type="ARBA" id="ARBA00023157"/>
    </source>
</evidence>
<dbReference type="GO" id="GO:0030247">
    <property type="term" value="F:polysaccharide binding"/>
    <property type="evidence" value="ECO:0007669"/>
    <property type="project" value="InterPro"/>
</dbReference>
<dbReference type="InterPro" id="IPR017441">
    <property type="entry name" value="Protein_kinase_ATP_BS"/>
</dbReference>
<dbReference type="CDD" id="cd00054">
    <property type="entry name" value="EGF_CA"/>
    <property type="match status" value="1"/>
</dbReference>
<evidence type="ECO:0000256" key="2">
    <source>
        <dbReference type="ARBA" id="ARBA00022527"/>
    </source>
</evidence>
<dbReference type="Proteomes" id="UP000316621">
    <property type="component" value="Chromosome 9"/>
</dbReference>
<dbReference type="PANTHER" id="PTHR27005">
    <property type="entry name" value="WALL-ASSOCIATED RECEPTOR KINASE-LIKE 21"/>
    <property type="match status" value="1"/>
</dbReference>
<evidence type="ECO:0000313" key="20">
    <source>
        <dbReference type="EMBL" id="RZC75829.1"/>
    </source>
</evidence>
<dbReference type="InterPro" id="IPR000152">
    <property type="entry name" value="EGF-type_Asp/Asn_hydroxyl_site"/>
</dbReference>
<dbReference type="Pfam" id="PF00069">
    <property type="entry name" value="Pkinase"/>
    <property type="match status" value="1"/>
</dbReference>
<dbReference type="PROSITE" id="PS50011">
    <property type="entry name" value="PROTEIN_KINASE_DOM"/>
    <property type="match status" value="2"/>
</dbReference>
<name>A0A4Y7KV73_PAPSO</name>
<dbReference type="SMART" id="SM00220">
    <property type="entry name" value="S_TKc"/>
    <property type="match status" value="2"/>
</dbReference>
<dbReference type="CDD" id="cd14066">
    <property type="entry name" value="STKc_IRAK"/>
    <property type="match status" value="2"/>
</dbReference>
<dbReference type="InterPro" id="IPR008271">
    <property type="entry name" value="Ser/Thr_kinase_AS"/>
</dbReference>
<sequence length="1487" mass="163091">MLTKHSRLSYTVIIAESSTFIQAKPGCKTKCGNISIPYPFGIGDGCFINPAVVGGHSGYDINCNASYDPPKPFIRKGSLEILSISGTEIRIRNDRIASLCYDESGSPVLGSTLRDLNLVGSVFTVSYTKNSFYGIGCEIIARIEWGSSGGRQAITSTNSSCEPKCKSRENMMEGSCTGTSGCCQTTFPKSLQNVSVEVLARLPSNGLISSPNSCNFAYLAEQGQYPSQASDLLPDGGLHAGTKVIPAVLDWAIGDTSCEEAKANSTIYTCFSNSDCTDAVNNLGYHCTCRNGYGGNPYLEPGCEDINECEDQTNNLCVGNCINTDGGYNCSCPPGSDGNGRKDGTGCTSKRKFPVIGAALGIGFGLLVFVIGVYSIYVITKKRKLLRSKKKFFQQNGGLLLKNQLSSQEGGIDTTKIFTAEELELATNDYDENLVLGRGGFGTVFKGTLLDNRIVAVKKSKLVDQSQIEQFINEFVILTQINHRNIVKLLGCCLETEVPLLVYEYVSNGTLFEHIHQRGDMSAISWECRLTIATEIANALSYLHSAASTPIIHRDIKSANILLDEKYTAKVSDFGASRLIPLDQTGLNTVVQGTLGYLDPEYYNTSELTEKSDVYSFGVVVVELLTGRKPISFERSEEERNLVTFFISSMEVNNLSQLLEDRVFQEGKPEEVLLVAKLAMRCLSLKGADRPTMTQVAIILEELRSLETSTQTIQLSREDSIMNMQFALERDLYSVPFMSYNSSISTSDDSAHSSLKQSVALAAVFVQTKPGCQPKCGNISISYPFGIGEGCFLDPTIYGLGFNVTCDTSNDPPKPFLHMTTSEYSFGDEILSISDTDIRVKSSIAENCFMDPGFNRLSNDYTASSEDTPFTVSQTKNRVFAVGCNTSTNVLMQLYGARRNFTATCYSNCETWSKVIEGSCSGSGCCQTPIPKGVHEISGTVESYQYEVWPYNRCSYAFVAETDRFNFSALDLEDIYRKDRDAITTVLDWAIGMETCIEARKNMSTFLCQGNSSCIDPVNNPGYQCACDKGYEGNPYLKPGCQDINESKNETSNGCTSICTNTIGNYNCSCPEGIPGDGRKDGSGCIFPKHEFPILGVTLGIGLGLLVFLIVGSSCLYLIIKKRKLVKHRNILFEQNGGLLLKQKLASNEVGVDSTKIFSPEDLALATNNYDERLILGRGGFGTVYKGTLPDNRTVAIKKSQVVDQSQIGQFINELVILSQINHRNVVKLLGCCLETEVPLLVYEYVSNGTLYEHIHRNDGMSSISWKSLLRIASEISNALAYLHSSVSIPVIHRDIKSTNVLLDENYTAKVSDFGASRLVPLDQTQLNTRVQGTFGYLDPEYFLTSQLTDKSDVYSFGVVLIELLTGEKALSFERSEEQRNLAVYFISLLEEKQFLPSSRLSKLAKRCLNSKGEDRPTMKQVAAKLEGLRSSEKYAPSYQPGHEVSENVAVEVESDLYVLQQSSYSTTSSFDYSGQNSLSTNITGPR</sequence>
<keyword evidence="7 15" id="KW-0547">Nucleotide-binding</keyword>
<evidence type="ECO:0000259" key="19">
    <source>
        <dbReference type="PROSITE" id="PS50026"/>
    </source>
</evidence>
<feature type="domain" description="Protein kinase" evidence="18">
    <location>
        <begin position="430"/>
        <end position="703"/>
    </location>
</feature>
<evidence type="ECO:0000313" key="21">
    <source>
        <dbReference type="Proteomes" id="UP000316621"/>
    </source>
</evidence>
<evidence type="ECO:0000256" key="10">
    <source>
        <dbReference type="ARBA" id="ARBA00022989"/>
    </source>
</evidence>
<evidence type="ECO:0000256" key="8">
    <source>
        <dbReference type="ARBA" id="ARBA00022777"/>
    </source>
</evidence>
<dbReference type="FunFam" id="1.10.510.10:FF:000084">
    <property type="entry name" value="Wall-associated receptor kinase 2"/>
    <property type="match status" value="2"/>
</dbReference>
<evidence type="ECO:0000256" key="5">
    <source>
        <dbReference type="ARBA" id="ARBA00022692"/>
    </source>
</evidence>
<feature type="binding site" evidence="15">
    <location>
        <position position="1199"/>
    </location>
    <ligand>
        <name>ATP</name>
        <dbReference type="ChEBI" id="CHEBI:30616"/>
    </ligand>
</feature>
<comment type="subcellular location">
    <subcellularLocation>
        <location evidence="1">Membrane</location>
        <topology evidence="1">Single-pass type I membrane protein</topology>
    </subcellularLocation>
</comment>
<gene>
    <name evidence="20" type="ORF">C5167_001144</name>
</gene>
<keyword evidence="9 15" id="KW-0067">ATP-binding</keyword>
<keyword evidence="13" id="KW-0325">Glycoprotein</keyword>
<dbReference type="PROSITE" id="PS00108">
    <property type="entry name" value="PROTEIN_KINASE_ST"/>
    <property type="match status" value="2"/>
</dbReference>
<dbReference type="InterPro" id="IPR025287">
    <property type="entry name" value="WAK_GUB"/>
</dbReference>
<evidence type="ECO:0000256" key="13">
    <source>
        <dbReference type="ARBA" id="ARBA00023180"/>
    </source>
</evidence>
<feature type="region of interest" description="Disordered" evidence="16">
    <location>
        <begin position="1466"/>
        <end position="1487"/>
    </location>
</feature>
<evidence type="ECO:0000256" key="6">
    <source>
        <dbReference type="ARBA" id="ARBA00022729"/>
    </source>
</evidence>
<evidence type="ECO:0008006" key="22">
    <source>
        <dbReference type="Google" id="ProtNLM"/>
    </source>
</evidence>
<dbReference type="GO" id="GO:0007166">
    <property type="term" value="P:cell surface receptor signaling pathway"/>
    <property type="evidence" value="ECO:0007669"/>
    <property type="project" value="InterPro"/>
</dbReference>
<evidence type="ECO:0000256" key="16">
    <source>
        <dbReference type="SAM" id="MobiDB-lite"/>
    </source>
</evidence>
<dbReference type="InterPro" id="IPR000742">
    <property type="entry name" value="EGF"/>
</dbReference>
<dbReference type="PROSITE" id="PS00010">
    <property type="entry name" value="ASX_HYDROXYL"/>
    <property type="match status" value="1"/>
</dbReference>
<comment type="caution">
    <text evidence="14">Lacks conserved residue(s) required for the propagation of feature annotation.</text>
</comment>
<feature type="transmembrane region" description="Helical" evidence="17">
    <location>
        <begin position="355"/>
        <end position="379"/>
    </location>
</feature>
<dbReference type="SUPFAM" id="SSF56112">
    <property type="entry name" value="Protein kinase-like (PK-like)"/>
    <property type="match status" value="2"/>
</dbReference>
<keyword evidence="3 14" id="KW-0245">EGF-like domain</keyword>
<feature type="domain" description="Protein kinase" evidence="18">
    <location>
        <begin position="1170"/>
        <end position="1429"/>
    </location>
</feature>
<dbReference type="SUPFAM" id="SSF57196">
    <property type="entry name" value="EGF/Laminin"/>
    <property type="match status" value="1"/>
</dbReference>
<dbReference type="InterPro" id="IPR049883">
    <property type="entry name" value="NOTCH1_EGF-like"/>
</dbReference>
<evidence type="ECO:0000256" key="11">
    <source>
        <dbReference type="ARBA" id="ARBA00023136"/>
    </source>
</evidence>
<feature type="disulfide bond" evidence="14">
    <location>
        <begin position="1008"/>
        <end position="1025"/>
    </location>
</feature>
<keyword evidence="8" id="KW-0418">Kinase</keyword>
<keyword evidence="6" id="KW-0732">Signal</keyword>
<keyword evidence="4" id="KW-0808">Transferase</keyword>
<proteinExistence type="predicted"/>
<keyword evidence="10 17" id="KW-1133">Transmembrane helix</keyword>
<dbReference type="GO" id="GO:0005524">
    <property type="term" value="F:ATP binding"/>
    <property type="evidence" value="ECO:0007669"/>
    <property type="project" value="UniProtKB-UniRule"/>
</dbReference>
<evidence type="ECO:0000259" key="18">
    <source>
        <dbReference type="PROSITE" id="PS50011"/>
    </source>
</evidence>